<dbReference type="InterPro" id="IPR045857">
    <property type="entry name" value="O16G_dom_2"/>
</dbReference>
<evidence type="ECO:0000313" key="4">
    <source>
        <dbReference type="Proteomes" id="UP000239297"/>
    </source>
</evidence>
<name>A0A2S5IW36_9MICC</name>
<dbReference type="Gene3D" id="3.20.20.80">
    <property type="entry name" value="Glycosidases"/>
    <property type="match status" value="1"/>
</dbReference>
<comment type="similarity">
    <text evidence="1">Belongs to the glycosyl hydrolase 13 family.</text>
</comment>
<dbReference type="GO" id="GO:0004556">
    <property type="term" value="F:alpha-amylase activity"/>
    <property type="evidence" value="ECO:0007669"/>
    <property type="project" value="TreeGrafter"/>
</dbReference>
<gene>
    <name evidence="3" type="ORF">C4K88_13630</name>
</gene>
<evidence type="ECO:0000256" key="1">
    <source>
        <dbReference type="ARBA" id="ARBA00008061"/>
    </source>
</evidence>
<dbReference type="AlphaFoldDB" id="A0A2S5IW36"/>
<dbReference type="SUPFAM" id="SSF51445">
    <property type="entry name" value="(Trans)glycosidases"/>
    <property type="match status" value="1"/>
</dbReference>
<dbReference type="Pfam" id="PF00128">
    <property type="entry name" value="Alpha-amylase"/>
    <property type="match status" value="1"/>
</dbReference>
<reference evidence="3 4" key="1">
    <citation type="journal article" date="2014" name="Int. J. Syst. Evol. Microbiol.">
        <title>Arthrobacter pityocampae sp. nov., isolated from Thaumetopoea pityocampa (Lep., Thaumetopoeidae).</title>
        <authorList>
            <person name="Ince I.A."/>
            <person name="Demirbag Z."/>
            <person name="Kati H."/>
        </authorList>
    </citation>
    <scope>NUCLEOTIDE SEQUENCE [LARGE SCALE GENOMIC DNA]</scope>
    <source>
        <strain evidence="3 4">Tp2</strain>
    </source>
</reference>
<dbReference type="SMART" id="SM00642">
    <property type="entry name" value="Aamy"/>
    <property type="match status" value="1"/>
</dbReference>
<dbReference type="InterPro" id="IPR006047">
    <property type="entry name" value="GH13_cat_dom"/>
</dbReference>
<feature type="domain" description="Glycosyl hydrolase family 13 catalytic" evidence="2">
    <location>
        <begin position="20"/>
        <end position="400"/>
    </location>
</feature>
<dbReference type="RefSeq" id="WP_104122152.1">
    <property type="nucleotide sequence ID" value="NZ_PRKW01000005.1"/>
</dbReference>
<sequence>MTPADGGGRPDWWQDAVIYQVYPRSFADGNGDGVGDLVGLTAHLPYIASLGADGIWITPFQPSPQVDQGYDVSDYCGVDPLFGTMQDFEELIEAAHGRGLRVLMDIAPNHCSVEHPLFQAALAAGPGSPEREFFHFEDGPDADTPPNNWVSSFGDRSWTRAHPDSASDRQWYLHIFSPAQPDWNWRNPAVGDFFEEVLRFWFGKGVDGLRVDVAHGLFKTEGLPDAEDPGAVARGLRFNPHLTDQEELHDVYRRWRKIADEFSPVRVLVGEVNLDADRAARLVRSDEMHQAFAYPFVKVPWDAETWRSTAALLAEAHGEVGTAPAWSIENHDVVRAVTRYGGGDDGLSRARAALLTLLGLPGGAYLYQGQELGLPEVDVPLQARVDPMWLRGGVSRDGTRVPLPWTTAPDGTFGFSRGGAGAPWLPPPSGWGRYAIETQLADEGSMASFVARAIALRKRLRVDGTLPAGGPAGWRVAAGELLVCERGDRFLAVMAMGDRPVRLPAGEVLLASGPLAADGLLAPDTAAWVLRPPR</sequence>
<accession>A0A2S5IW36</accession>
<dbReference type="PANTHER" id="PTHR10357">
    <property type="entry name" value="ALPHA-AMYLASE FAMILY MEMBER"/>
    <property type="match status" value="1"/>
</dbReference>
<dbReference type="PANTHER" id="PTHR10357:SF179">
    <property type="entry name" value="NEUTRAL AND BASIC AMINO ACID TRANSPORT PROTEIN RBAT"/>
    <property type="match status" value="1"/>
</dbReference>
<dbReference type="OrthoDB" id="9043248at2"/>
<dbReference type="GO" id="GO:0009313">
    <property type="term" value="P:oligosaccharide catabolic process"/>
    <property type="evidence" value="ECO:0007669"/>
    <property type="project" value="TreeGrafter"/>
</dbReference>
<dbReference type="EMBL" id="PRKW01000005">
    <property type="protein sequence ID" value="PPB48751.1"/>
    <property type="molecule type" value="Genomic_DNA"/>
</dbReference>
<dbReference type="Proteomes" id="UP000239297">
    <property type="component" value="Unassembled WGS sequence"/>
</dbReference>
<keyword evidence="4" id="KW-1185">Reference proteome</keyword>
<protein>
    <submittedName>
        <fullName evidence="3">Alpha-amylase</fullName>
    </submittedName>
</protein>
<organism evidence="3 4">
    <name type="scientific">Arthrobacter pityocampae</name>
    <dbReference type="NCBI Taxonomy" id="547334"/>
    <lineage>
        <taxon>Bacteria</taxon>
        <taxon>Bacillati</taxon>
        <taxon>Actinomycetota</taxon>
        <taxon>Actinomycetes</taxon>
        <taxon>Micrococcales</taxon>
        <taxon>Micrococcaceae</taxon>
        <taxon>Arthrobacter</taxon>
    </lineage>
</organism>
<proteinExistence type="inferred from homology"/>
<evidence type="ECO:0000259" key="2">
    <source>
        <dbReference type="SMART" id="SM00642"/>
    </source>
</evidence>
<evidence type="ECO:0000313" key="3">
    <source>
        <dbReference type="EMBL" id="PPB48751.1"/>
    </source>
</evidence>
<dbReference type="Gene3D" id="3.90.400.10">
    <property type="entry name" value="Oligo-1,6-glucosidase, Domain 2"/>
    <property type="match status" value="1"/>
</dbReference>
<comment type="caution">
    <text evidence="3">The sequence shown here is derived from an EMBL/GenBank/DDBJ whole genome shotgun (WGS) entry which is preliminary data.</text>
</comment>
<dbReference type="InterPro" id="IPR017853">
    <property type="entry name" value="GH"/>
</dbReference>